<dbReference type="InterPro" id="IPR040980">
    <property type="entry name" value="SWI2_SNF2"/>
</dbReference>
<feature type="region of interest" description="Disordered" evidence="1">
    <location>
        <begin position="910"/>
        <end position="931"/>
    </location>
</feature>
<dbReference type="Proteomes" id="UP001338309">
    <property type="component" value="Unassembled WGS sequence"/>
</dbReference>
<dbReference type="InterPro" id="IPR027417">
    <property type="entry name" value="P-loop_NTPase"/>
</dbReference>
<dbReference type="PANTHER" id="PTHR42927:SF1">
    <property type="entry name" value="HELICASE SUPERFAMILY 1 AND 2 DOMAIN-CONTAINING PROTEIN"/>
    <property type="match status" value="1"/>
</dbReference>
<dbReference type="InterPro" id="IPR014001">
    <property type="entry name" value="Helicase_ATP-bd"/>
</dbReference>
<evidence type="ECO:0000259" key="2">
    <source>
        <dbReference type="PROSITE" id="PS51192"/>
    </source>
</evidence>
<accession>A0ABQ6PN98</accession>
<organism evidence="3 4">
    <name type="scientific">Algoriphagus confluentis</name>
    <dbReference type="NCBI Taxonomy" id="1697556"/>
    <lineage>
        <taxon>Bacteria</taxon>
        <taxon>Pseudomonadati</taxon>
        <taxon>Bacteroidota</taxon>
        <taxon>Cytophagia</taxon>
        <taxon>Cytophagales</taxon>
        <taxon>Cyclobacteriaceae</taxon>
        <taxon>Algoriphagus</taxon>
    </lineage>
</organism>
<dbReference type="Pfam" id="PF22679">
    <property type="entry name" value="T1R_D3-like"/>
    <property type="match status" value="1"/>
</dbReference>
<dbReference type="SMART" id="SM00487">
    <property type="entry name" value="DEXDc"/>
    <property type="match status" value="1"/>
</dbReference>
<dbReference type="SUPFAM" id="SSF52540">
    <property type="entry name" value="P-loop containing nucleoside triphosphate hydrolases"/>
    <property type="match status" value="1"/>
</dbReference>
<dbReference type="InterPro" id="IPR007409">
    <property type="entry name" value="Restrct_endonuc_type1_HsdR_N"/>
</dbReference>
<feature type="domain" description="Helicase ATP-binding" evidence="2">
    <location>
        <begin position="312"/>
        <end position="516"/>
    </location>
</feature>
<keyword evidence="3" id="KW-0378">Hydrolase</keyword>
<gene>
    <name evidence="3" type="ORF">Aconfl_18810</name>
</gene>
<dbReference type="PANTHER" id="PTHR42927">
    <property type="entry name" value="HELICASE SUPERFAMILY 1 AND 2 DOMAIN-CONTAINING PROTEIN"/>
    <property type="match status" value="1"/>
</dbReference>
<name>A0ABQ6PN98_9BACT</name>
<feature type="region of interest" description="Disordered" evidence="1">
    <location>
        <begin position="448"/>
        <end position="471"/>
    </location>
</feature>
<sequence>MSPSNTNEQALESTIEKRLTGSCLEELKEQGTSVDSWADTRGHYQAGCGYWIGDPCHFNARFAIDEVRLFDFLKKTQEEELAKLQKHSDWKLKILERIDRTIKRHGVLKLYRKGLSVDDAHFTLMYPLPLASSSDKVKRNFEANQFSVTRQLRYSVDNPLQEIDMVFFANGLPFATMELKNPWTGQNAKVHGQNQYKYERDITQPLLNFGRCIVHFTVDTDEVYMTTKLNGKDTFFLPFNLGDNFGKGNPINPLGHRTSFLWENVFTRESIANIIQHFVRFDGKDTTPLANKNLYFPRFHQLDVVRKLVDHASKHGTGQTYLIQHSAGSGKSNSITWAAYQLIETYPISDTIPGSKGTSNPLFDSVIVVTDRRLLDKQLKENIKEFSEVKNIIAPAQSSADLKHALESGKKIIITTIQKFPFIVDGIADMSDRRFAVIIDEAHSSQSGTAAGKMNQAMGSTKSEVDEDSEDPQDLILEVMKSRKMRDNASYMAFTATPKPNTLERFGIKQEDGTFKPFHLYSMKQAIEEGFILDVLANYTTYKSYYEIKKSIADNPKFDTVKAQKKLKAFVERDEETIATKAEIMIDHFLTKVVNPKRLKGKAKAMVATQSIESAIRYYFAIKEILAKKGNPFRIAIAFSGTKKVNGIEYSEESINDFPANLDTGKPTDPGYITDKIARYFDLDEYRILVVANKYLTGFDQPKLTAMYVDKKLQGVLAVQALSRLNRSANKLGKKTEDLFILDFYNSTTEIQKSFDPFYTATSLSSATDVNVLHELKESLDSSGIYEWLEVEDFVQKYFKGLDADRHLSPIIQVAESRFNFELELDEKLKADYKIKAKQFVKIYGQMASIIDFEVVNWEKLFWFLKFLIPKMIIKDPEQDLLDELLDSVDLSTYGLERVKLNEAIALDSKETEVNPQNPNPRGVHGEGPSKDPLDEIIQNFNERWFSGVEGSAEEKKIKLIYIQKKFQAHPDFEKKVLENKDSHTKDLAIKKIMDEVMAKQRKMDMDMYKLYVQDASFLQGLVDAMKRMSGV</sequence>
<evidence type="ECO:0000313" key="3">
    <source>
        <dbReference type="EMBL" id="GMQ29238.1"/>
    </source>
</evidence>
<protein>
    <submittedName>
        <fullName evidence="3">Type I restriction endonuclease subunit R</fullName>
    </submittedName>
</protein>
<dbReference type="PROSITE" id="PS51192">
    <property type="entry name" value="HELICASE_ATP_BIND_1"/>
    <property type="match status" value="1"/>
</dbReference>
<dbReference type="RefSeq" id="WP_338223959.1">
    <property type="nucleotide sequence ID" value="NZ_BTPD01000005.1"/>
</dbReference>
<keyword evidence="4" id="KW-1185">Reference proteome</keyword>
<proteinExistence type="predicted"/>
<reference evidence="3 4" key="1">
    <citation type="submission" date="2023-08" db="EMBL/GenBank/DDBJ databases">
        <title>Draft genome sequence of Algoriphagus confluentis.</title>
        <authorList>
            <person name="Takatani N."/>
            <person name="Hosokawa M."/>
            <person name="Sawabe T."/>
        </authorList>
    </citation>
    <scope>NUCLEOTIDE SEQUENCE [LARGE SCALE GENOMIC DNA]</scope>
    <source>
        <strain evidence="3 4">NBRC 111222</strain>
    </source>
</reference>
<dbReference type="Gene3D" id="3.90.1570.50">
    <property type="match status" value="1"/>
</dbReference>
<evidence type="ECO:0000256" key="1">
    <source>
        <dbReference type="SAM" id="MobiDB-lite"/>
    </source>
</evidence>
<keyword evidence="3" id="KW-0540">Nuclease</keyword>
<evidence type="ECO:0000313" key="4">
    <source>
        <dbReference type="Proteomes" id="UP001338309"/>
    </source>
</evidence>
<dbReference type="InterPro" id="IPR055180">
    <property type="entry name" value="HsdR_RecA-like_helicase_dom_2"/>
</dbReference>
<comment type="caution">
    <text evidence="3">The sequence shown here is derived from an EMBL/GenBank/DDBJ whole genome shotgun (WGS) entry which is preliminary data.</text>
</comment>
<dbReference type="GO" id="GO:0004519">
    <property type="term" value="F:endonuclease activity"/>
    <property type="evidence" value="ECO:0007669"/>
    <property type="project" value="UniProtKB-KW"/>
</dbReference>
<dbReference type="EMBL" id="BTPD01000005">
    <property type="protein sequence ID" value="GMQ29238.1"/>
    <property type="molecule type" value="Genomic_DNA"/>
</dbReference>
<dbReference type="Pfam" id="PF04313">
    <property type="entry name" value="HSDR_N"/>
    <property type="match status" value="1"/>
</dbReference>
<dbReference type="Pfam" id="PF18766">
    <property type="entry name" value="SWI2_SNF2"/>
    <property type="match status" value="1"/>
</dbReference>
<keyword evidence="3" id="KW-0255">Endonuclease</keyword>
<dbReference type="Gene3D" id="3.40.50.300">
    <property type="entry name" value="P-loop containing nucleotide triphosphate hydrolases"/>
    <property type="match status" value="2"/>
</dbReference>